<accession>X1I5G4</accession>
<dbReference type="AlphaFoldDB" id="X1I5G4"/>
<name>X1I5G4_9ZZZZ</name>
<protein>
    <submittedName>
        <fullName evidence="1">Uncharacterized protein</fullName>
    </submittedName>
</protein>
<sequence>LGFNKLLADTNLPTVPRGKIGNIIERNTLGVLGIEK</sequence>
<feature type="non-terminal residue" evidence="1">
    <location>
        <position position="1"/>
    </location>
</feature>
<comment type="caution">
    <text evidence="1">The sequence shown here is derived from an EMBL/GenBank/DDBJ whole genome shotgun (WGS) entry which is preliminary data.</text>
</comment>
<reference evidence="1" key="1">
    <citation type="journal article" date="2014" name="Front. Microbiol.">
        <title>High frequency of phylogenetically diverse reductive dehalogenase-homologous genes in deep subseafloor sedimentary metagenomes.</title>
        <authorList>
            <person name="Kawai M."/>
            <person name="Futagami T."/>
            <person name="Toyoda A."/>
            <person name="Takaki Y."/>
            <person name="Nishi S."/>
            <person name="Hori S."/>
            <person name="Arai W."/>
            <person name="Tsubouchi T."/>
            <person name="Morono Y."/>
            <person name="Uchiyama I."/>
            <person name="Ito T."/>
            <person name="Fujiyama A."/>
            <person name="Inagaki F."/>
            <person name="Takami H."/>
        </authorList>
    </citation>
    <scope>NUCLEOTIDE SEQUENCE</scope>
    <source>
        <strain evidence="1">Expedition CK06-06</strain>
    </source>
</reference>
<organism evidence="1">
    <name type="scientific">marine sediment metagenome</name>
    <dbReference type="NCBI Taxonomy" id="412755"/>
    <lineage>
        <taxon>unclassified sequences</taxon>
        <taxon>metagenomes</taxon>
        <taxon>ecological metagenomes</taxon>
    </lineage>
</organism>
<proteinExistence type="predicted"/>
<dbReference type="EMBL" id="BARU01017609">
    <property type="protein sequence ID" value="GAH61344.1"/>
    <property type="molecule type" value="Genomic_DNA"/>
</dbReference>
<evidence type="ECO:0000313" key="1">
    <source>
        <dbReference type="EMBL" id="GAH61344.1"/>
    </source>
</evidence>
<gene>
    <name evidence="1" type="ORF">S03H2_29193</name>
</gene>